<sequence length="177" mass="20635">MELAITDTAITPIDFQKIQSGDPSEFQKLYRKIYNKLLDEATCLVNDQEQSITGVQLSCIQSWIHCEGITSEQYYFGYVRSRLLRYTQALRDDHRRIHHELGVLNELLSVQYERPFYHLANLYENLTVFQKGLIRKTFKFYYQPAPGNPSNPGVGPHPLPAQTLLNYAFYTLHYILV</sequence>
<gene>
    <name evidence="1" type="ORF">A3860_31505</name>
</gene>
<accession>A0A1V9FU00</accession>
<dbReference type="AlphaFoldDB" id="A0A1V9FU00"/>
<dbReference type="EMBL" id="LVYD01000056">
    <property type="protein sequence ID" value="OQP61788.1"/>
    <property type="molecule type" value="Genomic_DNA"/>
</dbReference>
<evidence type="ECO:0000313" key="1">
    <source>
        <dbReference type="EMBL" id="OQP61788.1"/>
    </source>
</evidence>
<reference evidence="1 2" key="1">
    <citation type="submission" date="2016-03" db="EMBL/GenBank/DDBJ databases">
        <title>Niastella vici sp. nov., isolated from farmland soil.</title>
        <authorList>
            <person name="Chen L."/>
            <person name="Wang D."/>
            <person name="Yang S."/>
            <person name="Wang G."/>
        </authorList>
    </citation>
    <scope>NUCLEOTIDE SEQUENCE [LARGE SCALE GENOMIC DNA]</scope>
    <source>
        <strain evidence="1 2">DJ57</strain>
    </source>
</reference>
<comment type="caution">
    <text evidence="1">The sequence shown here is derived from an EMBL/GenBank/DDBJ whole genome shotgun (WGS) entry which is preliminary data.</text>
</comment>
<protein>
    <submittedName>
        <fullName evidence="1">Uncharacterized protein</fullName>
    </submittedName>
</protein>
<dbReference type="RefSeq" id="WP_081150579.1">
    <property type="nucleotide sequence ID" value="NZ_LVYD01000056.1"/>
</dbReference>
<name>A0A1V9FU00_9BACT</name>
<evidence type="ECO:0000313" key="2">
    <source>
        <dbReference type="Proteomes" id="UP000192796"/>
    </source>
</evidence>
<dbReference type="OrthoDB" id="9836032at2"/>
<dbReference type="Proteomes" id="UP000192796">
    <property type="component" value="Unassembled WGS sequence"/>
</dbReference>
<organism evidence="1 2">
    <name type="scientific">Niastella vici</name>
    <dbReference type="NCBI Taxonomy" id="1703345"/>
    <lineage>
        <taxon>Bacteria</taxon>
        <taxon>Pseudomonadati</taxon>
        <taxon>Bacteroidota</taxon>
        <taxon>Chitinophagia</taxon>
        <taxon>Chitinophagales</taxon>
        <taxon>Chitinophagaceae</taxon>
        <taxon>Niastella</taxon>
    </lineage>
</organism>
<keyword evidence="2" id="KW-1185">Reference proteome</keyword>
<proteinExistence type="predicted"/>